<comment type="pathway">
    <text evidence="2">Glycan metabolism; osmoregulated periplasmic glucan (OPG) biosynthesis.</text>
</comment>
<dbReference type="NCBIfam" id="NF003956">
    <property type="entry name" value="PRK05454.1-3"/>
    <property type="match status" value="1"/>
</dbReference>
<evidence type="ECO:0000256" key="3">
    <source>
        <dbReference type="ARBA" id="ARBA00009337"/>
    </source>
</evidence>
<comment type="subcellular location">
    <subcellularLocation>
        <location evidence="1">Cell inner membrane</location>
        <topology evidence="1">Multi-pass membrane protein</topology>
    </subcellularLocation>
</comment>
<evidence type="ECO:0000313" key="15">
    <source>
        <dbReference type="Proteomes" id="UP001254257"/>
    </source>
</evidence>
<evidence type="ECO:0000256" key="6">
    <source>
        <dbReference type="ARBA" id="ARBA00022519"/>
    </source>
</evidence>
<evidence type="ECO:0000256" key="5">
    <source>
        <dbReference type="ARBA" id="ARBA00022475"/>
    </source>
</evidence>
<evidence type="ECO:0000256" key="10">
    <source>
        <dbReference type="ARBA" id="ARBA00022989"/>
    </source>
</evidence>
<protein>
    <recommendedName>
        <fullName evidence="4">Glucans biosynthesis glucosyltransferase H</fullName>
    </recommendedName>
</protein>
<accession>A0ABU3S366</accession>
<feature type="transmembrane region" description="Helical" evidence="12">
    <location>
        <begin position="567"/>
        <end position="587"/>
    </location>
</feature>
<evidence type="ECO:0000256" key="4">
    <source>
        <dbReference type="ARBA" id="ARBA00020585"/>
    </source>
</evidence>
<feature type="transmembrane region" description="Helical" evidence="12">
    <location>
        <begin position="468"/>
        <end position="492"/>
    </location>
</feature>
<comment type="similarity">
    <text evidence="3">Belongs to the glycosyltransferase 2 family. OpgH subfamily.</text>
</comment>
<evidence type="ECO:0000256" key="11">
    <source>
        <dbReference type="ARBA" id="ARBA00023136"/>
    </source>
</evidence>
<dbReference type="InterPro" id="IPR001173">
    <property type="entry name" value="Glyco_trans_2-like"/>
</dbReference>
<evidence type="ECO:0000256" key="12">
    <source>
        <dbReference type="SAM" id="Phobius"/>
    </source>
</evidence>
<evidence type="ECO:0000256" key="1">
    <source>
        <dbReference type="ARBA" id="ARBA00004429"/>
    </source>
</evidence>
<gene>
    <name evidence="14" type="primary">mdoH</name>
    <name evidence="14" type="ORF">RKE40_05060</name>
</gene>
<keyword evidence="7 14" id="KW-0328">Glycosyltransferase</keyword>
<evidence type="ECO:0000256" key="7">
    <source>
        <dbReference type="ARBA" id="ARBA00022676"/>
    </source>
</evidence>
<keyword evidence="5" id="KW-1003">Cell membrane</keyword>
<dbReference type="RefSeq" id="WP_316017147.1">
    <property type="nucleotide sequence ID" value="NZ_JAWDID010000005.1"/>
</dbReference>
<keyword evidence="11 12" id="KW-0472">Membrane</keyword>
<keyword evidence="10 12" id="KW-1133">Transmembrane helix</keyword>
<evidence type="ECO:0000256" key="2">
    <source>
        <dbReference type="ARBA" id="ARBA00005001"/>
    </source>
</evidence>
<keyword evidence="9 12" id="KW-0812">Transmembrane</keyword>
<evidence type="ECO:0000313" key="14">
    <source>
        <dbReference type="EMBL" id="MDU0339234.1"/>
    </source>
</evidence>
<dbReference type="Proteomes" id="UP001254257">
    <property type="component" value="Unassembled WGS sequence"/>
</dbReference>
<dbReference type="EMBL" id="JAWDID010000005">
    <property type="protein sequence ID" value="MDU0339234.1"/>
    <property type="molecule type" value="Genomic_DNA"/>
</dbReference>
<dbReference type="PANTHER" id="PTHR43867">
    <property type="entry name" value="CELLULOSE SYNTHASE CATALYTIC SUBUNIT A [UDP-FORMING]"/>
    <property type="match status" value="1"/>
</dbReference>
<feature type="transmembrane region" description="Helical" evidence="12">
    <location>
        <begin position="105"/>
        <end position="133"/>
    </location>
</feature>
<keyword evidence="6" id="KW-0997">Cell inner membrane</keyword>
<proteinExistence type="inferred from homology"/>
<comment type="caution">
    <text evidence="14">The sequence shown here is derived from an EMBL/GenBank/DDBJ whole genome shotgun (WGS) entry which is preliminary data.</text>
</comment>
<organism evidence="14 15">
    <name type="scientific">Bosea rubneri</name>
    <dbReference type="NCBI Taxonomy" id="3075434"/>
    <lineage>
        <taxon>Bacteria</taxon>
        <taxon>Pseudomonadati</taxon>
        <taxon>Pseudomonadota</taxon>
        <taxon>Alphaproteobacteria</taxon>
        <taxon>Hyphomicrobiales</taxon>
        <taxon>Boseaceae</taxon>
        <taxon>Bosea</taxon>
    </lineage>
</organism>
<dbReference type="GO" id="GO:0016757">
    <property type="term" value="F:glycosyltransferase activity"/>
    <property type="evidence" value="ECO:0007669"/>
    <property type="project" value="UniProtKB-KW"/>
</dbReference>
<dbReference type="InterPro" id="IPR029044">
    <property type="entry name" value="Nucleotide-diphossugar_trans"/>
</dbReference>
<dbReference type="InterPro" id="IPR050321">
    <property type="entry name" value="Glycosyltr_2/OpgH_subfam"/>
</dbReference>
<name>A0ABU3S366_9HYPH</name>
<evidence type="ECO:0000256" key="8">
    <source>
        <dbReference type="ARBA" id="ARBA00022679"/>
    </source>
</evidence>
<feature type="transmembrane region" description="Helical" evidence="12">
    <location>
        <begin position="420"/>
        <end position="440"/>
    </location>
</feature>
<keyword evidence="8 14" id="KW-0808">Transferase</keyword>
<feature type="transmembrane region" description="Helical" evidence="12">
    <location>
        <begin position="594"/>
        <end position="613"/>
    </location>
</feature>
<dbReference type="CDD" id="cd04191">
    <property type="entry name" value="Glucan_BSP_MdoH"/>
    <property type="match status" value="1"/>
</dbReference>
<dbReference type="NCBIfam" id="NF003958">
    <property type="entry name" value="PRK05454.2-1"/>
    <property type="match status" value="1"/>
</dbReference>
<feature type="domain" description="Glycosyltransferase 2-like" evidence="13">
    <location>
        <begin position="244"/>
        <end position="460"/>
    </location>
</feature>
<dbReference type="NCBIfam" id="NF003962">
    <property type="entry name" value="PRK05454.2-5"/>
    <property type="match status" value="1"/>
</dbReference>
<reference evidence="14 15" key="1">
    <citation type="submission" date="2023-09" db="EMBL/GenBank/DDBJ databases">
        <title>Whole genome shotgun sequencing (WGS) of Bosea sp. ZW T0_25, isolated from stored onions (Allium cepa).</title>
        <authorList>
            <person name="Stoll D.A."/>
            <person name="Huch M."/>
        </authorList>
    </citation>
    <scope>NUCLEOTIDE SEQUENCE [LARGE SCALE GENOMIC DNA]</scope>
    <source>
        <strain evidence="14 15">ZW T0_25</strain>
    </source>
</reference>
<sequence>MDVVSMQEAVVDEIVRKPEPETAAWPVPFEATPPENRLEMPVQSFRRWKGPERRAPAAPKAWRTPWLARLFVFGGAWALTAYGAWEMYNVVSVSRTTFLQYVLLLLFTINFSWIALAFTSAILGFVTLLFGLLKSPRAETLTEKTVVVMPIYNESTARTFAALAAIRESVEATGLGEHFDYFIVSDTTNPDIWVAEERAFLALRQRLGPEARIYYRHRPKNHHRKAGNIADFVTRWGGHYAHMVVLDADSLMTGTCIVRLAAAMEADPDAGIIQSLPLIINRNTFFARLQQFAARVYGPVIATGLAVWSGRDGNYWGHNAIIRTKAFADHCGLPDLKGKPPFGGHVLSHDFVEAALIRRAGWSVYMLPDLTGSYEESPPSLIDIATRDRRWCQGNLQHSRIIGAKGLLLATRQHFATGMMAYLASPFWLMQLVVGILIVLQVNYARPEYFTQEFTLFPVWPRFDPERALNLFALTMAILLAPKLFGLLLTLFDGKLRRACGGGIRLTLSALLEVLFSAIFAPIMMVIQSGSVFQILLGRDTGWNPQRRDDGSIPFKDIVRRHRTHTMLGLVAGLSAFMIATSLFAWMSPTIVGLVLAIPLSWASGQLALGLWLKRHNLLVTPEEGAPPPIATRANALQAEFAKAGHDDADGLLALHADQVLRSAHESMLPQVQPRRRGEIEPERAVAQAKLIDAETVSDAMIWLKPKERMVVLHDRALLGLLANLPEGPAHAGAEAPAR</sequence>
<evidence type="ECO:0000259" key="13">
    <source>
        <dbReference type="Pfam" id="PF13632"/>
    </source>
</evidence>
<evidence type="ECO:0000256" key="9">
    <source>
        <dbReference type="ARBA" id="ARBA00022692"/>
    </source>
</evidence>
<dbReference type="Gene3D" id="3.90.550.10">
    <property type="entry name" value="Spore Coat Polysaccharide Biosynthesis Protein SpsA, Chain A"/>
    <property type="match status" value="1"/>
</dbReference>
<dbReference type="SUPFAM" id="SSF53448">
    <property type="entry name" value="Nucleotide-diphospho-sugar transferases"/>
    <property type="match status" value="1"/>
</dbReference>
<dbReference type="PANTHER" id="PTHR43867:SF5">
    <property type="entry name" value="GLUCANS BIOSYNTHESIS GLUCOSYLTRANSFERASE H"/>
    <property type="match status" value="1"/>
</dbReference>
<feature type="transmembrane region" description="Helical" evidence="12">
    <location>
        <begin position="66"/>
        <end position="85"/>
    </location>
</feature>
<keyword evidence="15" id="KW-1185">Reference proteome</keyword>
<feature type="transmembrane region" description="Helical" evidence="12">
    <location>
        <begin position="504"/>
        <end position="527"/>
    </location>
</feature>
<dbReference type="Pfam" id="PF13632">
    <property type="entry name" value="Glyco_trans_2_3"/>
    <property type="match status" value="1"/>
</dbReference>